<gene>
    <name evidence="1" type="ORF">B1526_1700</name>
</gene>
<evidence type="ECO:0000313" key="1">
    <source>
        <dbReference type="EMBL" id="PAU66835.1"/>
    </source>
</evidence>
<keyword evidence="2" id="KW-1185">Reference proteome</keyword>
<protein>
    <submittedName>
        <fullName evidence="1">Uncharacterized protein</fullName>
    </submittedName>
</protein>
<reference evidence="1 2" key="1">
    <citation type="journal article" date="2017" name="ISME J.">
        <title>Unveiling bifidobacterial biogeography across the mammalian branch of the tree of life.</title>
        <authorList>
            <person name="Milani C."/>
            <person name="Mangifesta M."/>
            <person name="Mancabelli L."/>
            <person name="Lugli G.A."/>
            <person name="James K."/>
            <person name="Duranti S."/>
            <person name="Turroni F."/>
            <person name="Ferrario C."/>
            <person name="Ossiprandi M.C."/>
            <person name="van Sinderen D."/>
            <person name="Ventura M."/>
        </authorList>
    </citation>
    <scope>NUCLEOTIDE SEQUENCE [LARGE SCALE GENOMIC DNA]</scope>
    <source>
        <strain evidence="2">Ham19E</strain>
    </source>
</reference>
<dbReference type="EMBL" id="MVOH01000023">
    <property type="protein sequence ID" value="PAU66835.1"/>
    <property type="molecule type" value="Genomic_DNA"/>
</dbReference>
<organism evidence="1 2">
    <name type="scientific">Bifidobacterium criceti</name>
    <dbReference type="NCBI Taxonomy" id="1960969"/>
    <lineage>
        <taxon>Bacteria</taxon>
        <taxon>Bacillati</taxon>
        <taxon>Actinomycetota</taxon>
        <taxon>Actinomycetes</taxon>
        <taxon>Bifidobacteriales</taxon>
        <taxon>Bifidobacteriaceae</taxon>
        <taxon>Bifidobacterium</taxon>
    </lineage>
</organism>
<dbReference type="Proteomes" id="UP000218399">
    <property type="component" value="Unassembled WGS sequence"/>
</dbReference>
<name>A0A2A2ED31_9BIFI</name>
<accession>A0A2A2ED31</accession>
<comment type="caution">
    <text evidence="1">The sequence shown here is derived from an EMBL/GenBank/DDBJ whole genome shotgun (WGS) entry which is preliminary data.</text>
</comment>
<proteinExistence type="predicted"/>
<evidence type="ECO:0000313" key="2">
    <source>
        <dbReference type="Proteomes" id="UP000218399"/>
    </source>
</evidence>
<dbReference type="AlphaFoldDB" id="A0A2A2ED31"/>
<sequence>MRETPIPGYSMTAQDYARRAFQSHGYQIRDVNGSGVNFIASRPGESLGVIVSMRDRRANNNPEVTYKQQKINAALSESTSHGAKAAVFIVLVDNGIGVHAVWTTLESLIHSRGASAYYNPMTNTYSRSTLSFKIDEGSRSTWVPWN</sequence>